<evidence type="ECO:0000259" key="9">
    <source>
        <dbReference type="Pfam" id="PF01163"/>
    </source>
</evidence>
<evidence type="ECO:0000256" key="3">
    <source>
        <dbReference type="ARBA" id="ARBA00022679"/>
    </source>
</evidence>
<dbReference type="GO" id="GO:0004674">
    <property type="term" value="F:protein serine/threonine kinase activity"/>
    <property type="evidence" value="ECO:0007669"/>
    <property type="project" value="UniProtKB-KW"/>
</dbReference>
<organism evidence="11 12">
    <name type="scientific">Pasteurella multocida</name>
    <dbReference type="NCBI Taxonomy" id="747"/>
    <lineage>
        <taxon>Bacteria</taxon>
        <taxon>Pseudomonadati</taxon>
        <taxon>Pseudomonadota</taxon>
        <taxon>Gammaproteobacteria</taxon>
        <taxon>Pasteurellales</taxon>
        <taxon>Pasteurellaceae</taxon>
        <taxon>Pasteurella</taxon>
    </lineage>
</organism>
<keyword evidence="6" id="KW-0067">ATP-binding</keyword>
<evidence type="ECO:0000256" key="7">
    <source>
        <dbReference type="ARBA" id="ARBA00047899"/>
    </source>
</evidence>
<comment type="catalytic activity">
    <reaction evidence="8">
        <text>L-seryl-[protein] + ATP = O-phospho-L-seryl-[protein] + ADP + H(+)</text>
        <dbReference type="Rhea" id="RHEA:17989"/>
        <dbReference type="Rhea" id="RHEA-COMP:9863"/>
        <dbReference type="Rhea" id="RHEA-COMP:11604"/>
        <dbReference type="ChEBI" id="CHEBI:15378"/>
        <dbReference type="ChEBI" id="CHEBI:29999"/>
        <dbReference type="ChEBI" id="CHEBI:30616"/>
        <dbReference type="ChEBI" id="CHEBI:83421"/>
        <dbReference type="ChEBI" id="CHEBI:456216"/>
        <dbReference type="EC" id="2.7.11.1"/>
    </reaction>
</comment>
<name>A0A1E3XIB5_PASMD</name>
<evidence type="ECO:0000313" key="12">
    <source>
        <dbReference type="Proteomes" id="UP000540079"/>
    </source>
</evidence>
<keyword evidence="4" id="KW-0547">Nucleotide-binding</keyword>
<gene>
    <name evidence="11" type="ORF">C2800_03635</name>
    <name evidence="10" type="ORF">NM948_03340</name>
</gene>
<comment type="caution">
    <text evidence="11">The sequence shown here is derived from an EMBL/GenBank/DDBJ whole genome shotgun (WGS) entry which is preliminary data.</text>
</comment>
<protein>
    <recommendedName>
        <fullName evidence="1">non-specific serine/threonine protein kinase</fullName>
        <ecNumber evidence="1">2.7.11.1</ecNumber>
    </recommendedName>
</protein>
<dbReference type="Proteomes" id="UP000540079">
    <property type="component" value="Unassembled WGS sequence"/>
</dbReference>
<evidence type="ECO:0000313" key="10">
    <source>
        <dbReference type="EMBL" id="MDA5622588.1"/>
    </source>
</evidence>
<dbReference type="EMBL" id="PPVL01000002">
    <property type="protein sequence ID" value="NNI78521.1"/>
    <property type="molecule type" value="Genomic_DNA"/>
</dbReference>
<dbReference type="Pfam" id="PF01163">
    <property type="entry name" value="RIO1"/>
    <property type="match status" value="1"/>
</dbReference>
<keyword evidence="2" id="KW-0723">Serine/threonine-protein kinase</keyword>
<evidence type="ECO:0000256" key="6">
    <source>
        <dbReference type="ARBA" id="ARBA00022840"/>
    </source>
</evidence>
<accession>A0A1E3XIB5</accession>
<dbReference type="RefSeq" id="WP_005716108.1">
    <property type="nucleotide sequence ID" value="NZ_CP030096.1"/>
</dbReference>
<evidence type="ECO:0000256" key="2">
    <source>
        <dbReference type="ARBA" id="ARBA00022527"/>
    </source>
</evidence>
<keyword evidence="3" id="KW-0808">Transferase</keyword>
<dbReference type="GO" id="GO:0005524">
    <property type="term" value="F:ATP binding"/>
    <property type="evidence" value="ECO:0007669"/>
    <property type="project" value="UniProtKB-KW"/>
</dbReference>
<dbReference type="EMBL" id="JANJHC010000005">
    <property type="protein sequence ID" value="MDA5622588.1"/>
    <property type="molecule type" value="Genomic_DNA"/>
</dbReference>
<dbReference type="AlphaFoldDB" id="A0A1E3XIB5"/>
<dbReference type="Proteomes" id="UP001145481">
    <property type="component" value="Unassembled WGS sequence"/>
</dbReference>
<evidence type="ECO:0000256" key="4">
    <source>
        <dbReference type="ARBA" id="ARBA00022741"/>
    </source>
</evidence>
<evidence type="ECO:0000256" key="5">
    <source>
        <dbReference type="ARBA" id="ARBA00022777"/>
    </source>
</evidence>
<feature type="domain" description="RIO-type" evidence="9">
    <location>
        <begin position="55"/>
        <end position="149"/>
    </location>
</feature>
<keyword evidence="5 10" id="KW-0418">Kinase</keyword>
<evidence type="ECO:0000256" key="8">
    <source>
        <dbReference type="ARBA" id="ARBA00048679"/>
    </source>
</evidence>
<reference evidence="11 12" key="1">
    <citation type="journal article" date="2018" name="Front. Microbiol.">
        <title>Genetic and Phylogenetic Characteristics of Pasteurella multocida Isolates From Different Host Species.</title>
        <authorList>
            <person name="Peng Z."/>
            <person name="Liang W."/>
            <person name="Wang F."/>
            <person name="Xu Z."/>
            <person name="Xie Z."/>
            <person name="Lian Z."/>
            <person name="Hua L."/>
            <person name="Zhou R."/>
            <person name="Chen H."/>
            <person name="Wu B."/>
        </authorList>
    </citation>
    <scope>NUCLEOTIDE SEQUENCE [LARGE SCALE GENOMIC DNA]</scope>
    <source>
        <strain evidence="11 12">HNA06</strain>
    </source>
</reference>
<reference evidence="10" key="2">
    <citation type="submission" date="2022-07" db="EMBL/GenBank/DDBJ databases">
        <title>Genome-based characterization of novel serogroup A variants of Pasteurella multocida.</title>
        <authorList>
            <person name="Prajapati A."/>
            <person name="Yogisharadhya R."/>
            <person name="Mohanty N."/>
            <person name="Chanda M."/>
            <person name="Mendem S.K."/>
            <person name="Siddaramappa S."/>
            <person name="Shivachandra S.B."/>
        </authorList>
    </citation>
    <scope>NUCLEOTIDE SEQUENCE</scope>
    <source>
        <strain evidence="10">NIVEDIPm19</strain>
    </source>
</reference>
<comment type="catalytic activity">
    <reaction evidence="7">
        <text>L-threonyl-[protein] + ATP = O-phospho-L-threonyl-[protein] + ADP + H(+)</text>
        <dbReference type="Rhea" id="RHEA:46608"/>
        <dbReference type="Rhea" id="RHEA-COMP:11060"/>
        <dbReference type="Rhea" id="RHEA-COMP:11605"/>
        <dbReference type="ChEBI" id="CHEBI:15378"/>
        <dbReference type="ChEBI" id="CHEBI:30013"/>
        <dbReference type="ChEBI" id="CHEBI:30616"/>
        <dbReference type="ChEBI" id="CHEBI:61977"/>
        <dbReference type="ChEBI" id="CHEBI:456216"/>
        <dbReference type="EC" id="2.7.11.1"/>
    </reaction>
</comment>
<dbReference type="EC" id="2.7.11.1" evidence="1"/>
<evidence type="ECO:0000256" key="1">
    <source>
        <dbReference type="ARBA" id="ARBA00012513"/>
    </source>
</evidence>
<dbReference type="InterPro" id="IPR018934">
    <property type="entry name" value="RIO_dom"/>
</dbReference>
<dbReference type="InterPro" id="IPR011009">
    <property type="entry name" value="Kinase-like_dom_sf"/>
</dbReference>
<evidence type="ECO:0000313" key="11">
    <source>
        <dbReference type="EMBL" id="NNI78521.1"/>
    </source>
</evidence>
<sequence length="246" mass="29051">MEFAHTSFEEYIAQLVENNKHKRIYHFQYQGKQYWLKQPEQLRGIWKLLKPNPQIALQKEIQTLTYFASRQAPVPQLLAYGKHFFVVDDVGRTAIAWQEDSSLSQQLKLQILFDCLHALIQLHQTGLVHGRPVLRDMTWQEGKVTFIDLEAYPVEQDLLWRKTKDVMMFLYGLCRAKVISDEEIQCLIHAYADMGDPQVWHGVLRTLRKYRFIYYILLPFKPIAKTDLIAIYRLFENMSSSLKEGK</sequence>
<proteinExistence type="predicted"/>
<dbReference type="SUPFAM" id="SSF56112">
    <property type="entry name" value="Protein kinase-like (PK-like)"/>
    <property type="match status" value="1"/>
</dbReference>